<evidence type="ECO:0000256" key="1">
    <source>
        <dbReference type="ARBA" id="ARBA00020786"/>
    </source>
</evidence>
<dbReference type="FunFam" id="1.10.238.10:FF:000003">
    <property type="entry name" value="Calmodulin A"/>
    <property type="match status" value="1"/>
</dbReference>
<keyword evidence="3" id="KW-0106">Calcium</keyword>
<proteinExistence type="predicted"/>
<keyword evidence="6" id="KW-1185">Reference proteome</keyword>
<feature type="region of interest" description="Disordered" evidence="4">
    <location>
        <begin position="1"/>
        <end position="30"/>
    </location>
</feature>
<reference evidence="6" key="1">
    <citation type="journal article" date="2013" name="Genome Announc.">
        <title>Draft genome sequence of the ascomycete Phaeoacremonium aleophilum strain UCR-PA7, a causal agent of the esca disease complex in grapevines.</title>
        <authorList>
            <person name="Blanco-Ulate B."/>
            <person name="Rolshausen P."/>
            <person name="Cantu D."/>
        </authorList>
    </citation>
    <scope>NUCLEOTIDE SEQUENCE [LARGE SCALE GENOMIC DNA]</scope>
    <source>
        <strain evidence="6">UCR-PA7</strain>
    </source>
</reference>
<evidence type="ECO:0000256" key="3">
    <source>
        <dbReference type="ARBA" id="ARBA00022837"/>
    </source>
</evidence>
<dbReference type="GO" id="GO:0016460">
    <property type="term" value="C:myosin II complex"/>
    <property type="evidence" value="ECO:0007669"/>
    <property type="project" value="TreeGrafter"/>
</dbReference>
<sequence>MPPKRKAGAGADSGAPTKARQSKLAKENDITAQEEAEIKEAFSLFSEPMEGEKEGVIPTDDVRRAMIALDIPPKDKDELNEFISILDPDNEGFATYPSFVAICALKLHARDDGDEAHLQEVNDAFALFTGGNVDGSITLAHLKRVAAVLKEEVDDELLRDMILEANGGSGVGKGVKKDEFEKVMQRAGVWR</sequence>
<dbReference type="GeneID" id="19326369"/>
<dbReference type="InterPro" id="IPR011992">
    <property type="entry name" value="EF-hand-dom_pair"/>
</dbReference>
<dbReference type="PANTHER" id="PTHR23048">
    <property type="entry name" value="MYOSIN LIGHT CHAIN 1, 3"/>
    <property type="match status" value="1"/>
</dbReference>
<gene>
    <name evidence="5" type="ORF">UCRPA7_5780</name>
</gene>
<evidence type="ECO:0000313" key="5">
    <source>
        <dbReference type="EMBL" id="EON98648.1"/>
    </source>
</evidence>
<evidence type="ECO:0000256" key="2">
    <source>
        <dbReference type="ARBA" id="ARBA00022737"/>
    </source>
</evidence>
<keyword evidence="2" id="KW-0677">Repeat</keyword>
<dbReference type="HOGENOM" id="CLU_061288_5_1_1"/>
<dbReference type="KEGG" id="tmn:UCRPA7_5780"/>
<dbReference type="SUPFAM" id="SSF47473">
    <property type="entry name" value="EF-hand"/>
    <property type="match status" value="1"/>
</dbReference>
<dbReference type="Gene3D" id="1.10.238.10">
    <property type="entry name" value="EF-hand"/>
    <property type="match status" value="2"/>
</dbReference>
<dbReference type="EMBL" id="KB933203">
    <property type="protein sequence ID" value="EON98648.1"/>
    <property type="molecule type" value="Genomic_DNA"/>
</dbReference>
<evidence type="ECO:0000256" key="4">
    <source>
        <dbReference type="SAM" id="MobiDB-lite"/>
    </source>
</evidence>
<name>R8BH63_PHAM7</name>
<dbReference type="Proteomes" id="UP000014074">
    <property type="component" value="Unassembled WGS sequence"/>
</dbReference>
<dbReference type="eggNOG" id="KOG0028">
    <property type="taxonomic scope" value="Eukaryota"/>
</dbReference>
<dbReference type="RefSeq" id="XP_007916515.1">
    <property type="nucleotide sequence ID" value="XM_007918324.1"/>
</dbReference>
<organism evidence="5 6">
    <name type="scientific">Phaeoacremonium minimum (strain UCR-PA7)</name>
    <name type="common">Esca disease fungus</name>
    <name type="synonym">Togninia minima</name>
    <dbReference type="NCBI Taxonomy" id="1286976"/>
    <lineage>
        <taxon>Eukaryota</taxon>
        <taxon>Fungi</taxon>
        <taxon>Dikarya</taxon>
        <taxon>Ascomycota</taxon>
        <taxon>Pezizomycotina</taxon>
        <taxon>Sordariomycetes</taxon>
        <taxon>Sordariomycetidae</taxon>
        <taxon>Togniniales</taxon>
        <taxon>Togniniaceae</taxon>
        <taxon>Phaeoacremonium</taxon>
    </lineage>
</organism>
<dbReference type="AlphaFoldDB" id="R8BH63"/>
<dbReference type="PANTHER" id="PTHR23048:SF59">
    <property type="entry name" value="EF-HAND SUPERFAMILY PROTEIN"/>
    <property type="match status" value="1"/>
</dbReference>
<evidence type="ECO:0000313" key="6">
    <source>
        <dbReference type="Proteomes" id="UP000014074"/>
    </source>
</evidence>
<dbReference type="OrthoDB" id="26525at2759"/>
<accession>R8BH63</accession>
<protein>
    <recommendedName>
        <fullName evidence="1">Calmodulin</fullName>
    </recommendedName>
</protein>
<dbReference type="InterPro" id="IPR050230">
    <property type="entry name" value="CALM/Myosin/TropC-like"/>
</dbReference>